<accession>A0A8K1GHA4</accession>
<dbReference type="Proteomes" id="UP000796761">
    <property type="component" value="Unassembled WGS sequence"/>
</dbReference>
<name>A0A8K1GHA4_9PASS</name>
<keyword evidence="2" id="KW-1185">Reference proteome</keyword>
<proteinExistence type="predicted"/>
<gene>
    <name evidence="1" type="ORF">HGM15179_009199</name>
</gene>
<organism evidence="1 2">
    <name type="scientific">Zosterops borbonicus</name>
    <dbReference type="NCBI Taxonomy" id="364589"/>
    <lineage>
        <taxon>Eukaryota</taxon>
        <taxon>Metazoa</taxon>
        <taxon>Chordata</taxon>
        <taxon>Craniata</taxon>
        <taxon>Vertebrata</taxon>
        <taxon>Euteleostomi</taxon>
        <taxon>Archelosauria</taxon>
        <taxon>Archosauria</taxon>
        <taxon>Dinosauria</taxon>
        <taxon>Saurischia</taxon>
        <taxon>Theropoda</taxon>
        <taxon>Coelurosauria</taxon>
        <taxon>Aves</taxon>
        <taxon>Neognathae</taxon>
        <taxon>Neoaves</taxon>
        <taxon>Telluraves</taxon>
        <taxon>Australaves</taxon>
        <taxon>Passeriformes</taxon>
        <taxon>Sylvioidea</taxon>
        <taxon>Zosteropidae</taxon>
        <taxon>Zosterops</taxon>
    </lineage>
</organism>
<evidence type="ECO:0000313" key="2">
    <source>
        <dbReference type="Proteomes" id="UP000796761"/>
    </source>
</evidence>
<reference evidence="1" key="1">
    <citation type="submission" date="2019-04" db="EMBL/GenBank/DDBJ databases">
        <title>Genome assembly of Zosterops borbonicus 15179.</title>
        <authorList>
            <person name="Leroy T."/>
            <person name="Anselmetti Y."/>
            <person name="Tilak M.-K."/>
            <person name="Nabholz B."/>
        </authorList>
    </citation>
    <scope>NUCLEOTIDE SEQUENCE</scope>
    <source>
        <strain evidence="1">HGM_15179</strain>
        <tissue evidence="1">Muscle</tissue>
    </source>
</reference>
<sequence length="168" mass="18570">MILVSLDLLQQIDVLPVLGTPELDAAPQVGSHQNREEGQNHLPYSIGHIPFDAAQDTFGFLGFKYTLLDHVQPPIHQHSLLGRAALNLITPQPALVPGFASYQMQDLAFGLVKPHEIPMGQILELVQVPLDGILSFRYGSHMTHLGVICRFARGDLDPFVHVINEDIK</sequence>
<evidence type="ECO:0000313" key="1">
    <source>
        <dbReference type="EMBL" id="TRZ17906.1"/>
    </source>
</evidence>
<comment type="caution">
    <text evidence="1">The sequence shown here is derived from an EMBL/GenBank/DDBJ whole genome shotgun (WGS) entry which is preliminary data.</text>
</comment>
<dbReference type="AlphaFoldDB" id="A0A8K1GHA4"/>
<protein>
    <submittedName>
        <fullName evidence="1">Uncharacterized protein</fullName>
    </submittedName>
</protein>
<dbReference type="EMBL" id="SWJQ01000244">
    <property type="protein sequence ID" value="TRZ17906.1"/>
    <property type="molecule type" value="Genomic_DNA"/>
</dbReference>
<dbReference type="OrthoDB" id="9218575at2759"/>